<name>A0A9P4QV53_9PLEO</name>
<comment type="caution">
    <text evidence="2">The sequence shown here is derived from an EMBL/GenBank/DDBJ whole genome shotgun (WGS) entry which is preliminary data.</text>
</comment>
<keyword evidence="1" id="KW-0472">Membrane</keyword>
<sequence length="316" mass="35713">MGITVHNVCLGAWDTELYTHHPTQSNNPFPSVVLFTYSAWVNQEVYQVPRGYVVPLHFTLFVLGNLQVLGLCIFNFCVFVFAILCTLQTAENAAALMENVTASGQPLVDMKVDYWKKVKGVMVAEIALVGVCTVVLCWFAYKHIGGSVEIRRRYLAYQVLLVLLKLEIYFVVAFILVYGLIDVHYEVPEFPLTMAMIPMLFVQVGLTIWATKHENKTLAIGAVTHRFAEVAYLLSRILALHGDGVRSCTLLKNEMLLFANVAMVLALLAGANALVCFSKCRRELKLVLLDERWNGAEYRFEPIHHQARFPERLKLD</sequence>
<feature type="transmembrane region" description="Helical" evidence="1">
    <location>
        <begin position="255"/>
        <end position="277"/>
    </location>
</feature>
<evidence type="ECO:0000313" key="2">
    <source>
        <dbReference type="EMBL" id="KAF2733284.1"/>
    </source>
</evidence>
<feature type="transmembrane region" description="Helical" evidence="1">
    <location>
        <begin position="154"/>
        <end position="178"/>
    </location>
</feature>
<proteinExistence type="predicted"/>
<dbReference type="OrthoDB" id="10252009at2759"/>
<evidence type="ECO:0000256" key="1">
    <source>
        <dbReference type="SAM" id="Phobius"/>
    </source>
</evidence>
<feature type="transmembrane region" description="Helical" evidence="1">
    <location>
        <begin position="217"/>
        <end position="235"/>
    </location>
</feature>
<gene>
    <name evidence="2" type="ORF">EJ04DRAFT_605723</name>
</gene>
<feature type="transmembrane region" description="Helical" evidence="1">
    <location>
        <begin position="190"/>
        <end position="210"/>
    </location>
</feature>
<dbReference type="Proteomes" id="UP000799444">
    <property type="component" value="Unassembled WGS sequence"/>
</dbReference>
<keyword evidence="1" id="KW-0812">Transmembrane</keyword>
<feature type="transmembrane region" description="Helical" evidence="1">
    <location>
        <begin position="68"/>
        <end position="90"/>
    </location>
</feature>
<evidence type="ECO:0000313" key="3">
    <source>
        <dbReference type="Proteomes" id="UP000799444"/>
    </source>
</evidence>
<dbReference type="EMBL" id="ML996163">
    <property type="protein sequence ID" value="KAF2733284.1"/>
    <property type="molecule type" value="Genomic_DNA"/>
</dbReference>
<dbReference type="AlphaFoldDB" id="A0A9P4QV53"/>
<keyword evidence="1" id="KW-1133">Transmembrane helix</keyword>
<protein>
    <submittedName>
        <fullName evidence="2">Uncharacterized protein</fullName>
    </submittedName>
</protein>
<dbReference type="PANTHER" id="PTHR34391">
    <property type="entry name" value="UPF0658 GOLGI APPARATUS MEMBRANE PROTEIN C1952.10C-RELATED"/>
    <property type="match status" value="1"/>
</dbReference>
<accession>A0A9P4QV53</accession>
<organism evidence="2 3">
    <name type="scientific">Polyplosphaeria fusca</name>
    <dbReference type="NCBI Taxonomy" id="682080"/>
    <lineage>
        <taxon>Eukaryota</taxon>
        <taxon>Fungi</taxon>
        <taxon>Dikarya</taxon>
        <taxon>Ascomycota</taxon>
        <taxon>Pezizomycotina</taxon>
        <taxon>Dothideomycetes</taxon>
        <taxon>Pleosporomycetidae</taxon>
        <taxon>Pleosporales</taxon>
        <taxon>Tetraplosphaeriaceae</taxon>
        <taxon>Polyplosphaeria</taxon>
    </lineage>
</organism>
<dbReference type="InterPro" id="IPR040410">
    <property type="entry name" value="UPF0658_Golgi"/>
</dbReference>
<dbReference type="PANTHER" id="PTHR34391:SF1">
    <property type="entry name" value="UPF0658 GOLGI APPARATUS MEMBRANE PROTEIN C1952.10C-RELATED"/>
    <property type="match status" value="1"/>
</dbReference>
<feature type="transmembrane region" description="Helical" evidence="1">
    <location>
        <begin position="120"/>
        <end position="142"/>
    </location>
</feature>
<reference evidence="2" key="1">
    <citation type="journal article" date="2020" name="Stud. Mycol.">
        <title>101 Dothideomycetes genomes: a test case for predicting lifestyles and emergence of pathogens.</title>
        <authorList>
            <person name="Haridas S."/>
            <person name="Albert R."/>
            <person name="Binder M."/>
            <person name="Bloem J."/>
            <person name="Labutti K."/>
            <person name="Salamov A."/>
            <person name="Andreopoulos B."/>
            <person name="Baker S."/>
            <person name="Barry K."/>
            <person name="Bills G."/>
            <person name="Bluhm B."/>
            <person name="Cannon C."/>
            <person name="Castanera R."/>
            <person name="Culley D."/>
            <person name="Daum C."/>
            <person name="Ezra D."/>
            <person name="Gonzalez J."/>
            <person name="Henrissat B."/>
            <person name="Kuo A."/>
            <person name="Liang C."/>
            <person name="Lipzen A."/>
            <person name="Lutzoni F."/>
            <person name="Magnuson J."/>
            <person name="Mondo S."/>
            <person name="Nolan M."/>
            <person name="Ohm R."/>
            <person name="Pangilinan J."/>
            <person name="Park H.-J."/>
            <person name="Ramirez L."/>
            <person name="Alfaro M."/>
            <person name="Sun H."/>
            <person name="Tritt A."/>
            <person name="Yoshinaga Y."/>
            <person name="Zwiers L.-H."/>
            <person name="Turgeon B."/>
            <person name="Goodwin S."/>
            <person name="Spatafora J."/>
            <person name="Crous P."/>
            <person name="Grigoriev I."/>
        </authorList>
    </citation>
    <scope>NUCLEOTIDE SEQUENCE</scope>
    <source>
        <strain evidence="2">CBS 125425</strain>
    </source>
</reference>
<keyword evidence="3" id="KW-1185">Reference proteome</keyword>
<dbReference type="GO" id="GO:0005794">
    <property type="term" value="C:Golgi apparatus"/>
    <property type="evidence" value="ECO:0007669"/>
    <property type="project" value="TreeGrafter"/>
</dbReference>